<dbReference type="PANTHER" id="PTHR43673:SF10">
    <property type="entry name" value="NADH DEHYDROGENASE_NAD(P)H NITROREDUCTASE XCC3605-RELATED"/>
    <property type="match status" value="1"/>
</dbReference>
<reference evidence="4 5" key="1">
    <citation type="submission" date="2022-07" db="EMBL/GenBank/DDBJ databases">
        <title>Fecal culturing of patients with breast cancer.</title>
        <authorList>
            <person name="Teng N.M.Y."/>
            <person name="Kiu R."/>
            <person name="Evans R."/>
            <person name="Baker D.J."/>
            <person name="Zenner C."/>
            <person name="Robinson S.D."/>
            <person name="Hall L.J."/>
        </authorList>
    </citation>
    <scope>NUCLEOTIDE SEQUENCE [LARGE SCALE GENOMIC DNA]</scope>
    <source>
        <strain evidence="4 5">LH1063</strain>
    </source>
</reference>
<dbReference type="Pfam" id="PF00881">
    <property type="entry name" value="Nitroreductase"/>
    <property type="match status" value="1"/>
</dbReference>
<evidence type="ECO:0000313" key="5">
    <source>
        <dbReference type="Proteomes" id="UP001205603"/>
    </source>
</evidence>
<comment type="caution">
    <text evidence="4">The sequence shown here is derived from an EMBL/GenBank/DDBJ whole genome shotgun (WGS) entry which is preliminary data.</text>
</comment>
<dbReference type="InterPro" id="IPR000415">
    <property type="entry name" value="Nitroreductase-like"/>
</dbReference>
<keyword evidence="5" id="KW-1185">Reference proteome</keyword>
<dbReference type="PANTHER" id="PTHR43673">
    <property type="entry name" value="NAD(P)H NITROREDUCTASE YDGI-RELATED"/>
    <property type="match status" value="1"/>
</dbReference>
<keyword evidence="2" id="KW-0560">Oxidoreductase</keyword>
<dbReference type="Proteomes" id="UP001205603">
    <property type="component" value="Unassembled WGS sequence"/>
</dbReference>
<sequence length="76" mass="8759">MGNIHELLQNRRSIRKYTEEPLSPEQVKLILEAALMAPSSKRSTGWEFVVVEDKLQLEKLSYCKKTKNANPSTKKK</sequence>
<gene>
    <name evidence="4" type="ORF">NMU02_06660</name>
</gene>
<organism evidence="4 5">
    <name type="scientific">Coprobacter tertius</name>
    <dbReference type="NCBI Taxonomy" id="2944915"/>
    <lineage>
        <taxon>Bacteria</taxon>
        <taxon>Pseudomonadati</taxon>
        <taxon>Bacteroidota</taxon>
        <taxon>Bacteroidia</taxon>
        <taxon>Bacteroidales</taxon>
        <taxon>Barnesiellaceae</taxon>
        <taxon>Coprobacter</taxon>
    </lineage>
</organism>
<evidence type="ECO:0000256" key="1">
    <source>
        <dbReference type="ARBA" id="ARBA00007118"/>
    </source>
</evidence>
<dbReference type="Gene3D" id="3.40.109.10">
    <property type="entry name" value="NADH Oxidase"/>
    <property type="match status" value="1"/>
</dbReference>
<feature type="domain" description="Nitroreductase" evidence="3">
    <location>
        <begin position="9"/>
        <end position="60"/>
    </location>
</feature>
<dbReference type="EMBL" id="JANDHW010000005">
    <property type="protein sequence ID" value="MCP9611768.1"/>
    <property type="molecule type" value="Genomic_DNA"/>
</dbReference>
<dbReference type="InterPro" id="IPR029479">
    <property type="entry name" value="Nitroreductase"/>
</dbReference>
<protein>
    <submittedName>
        <fullName evidence="4">Nitroreductase family protein</fullName>
    </submittedName>
</protein>
<comment type="similarity">
    <text evidence="1">Belongs to the nitroreductase family.</text>
</comment>
<evidence type="ECO:0000256" key="2">
    <source>
        <dbReference type="ARBA" id="ARBA00023002"/>
    </source>
</evidence>
<dbReference type="SUPFAM" id="SSF55469">
    <property type="entry name" value="FMN-dependent nitroreductase-like"/>
    <property type="match status" value="1"/>
</dbReference>
<accession>A0ABT1MJ91</accession>
<evidence type="ECO:0000259" key="3">
    <source>
        <dbReference type="Pfam" id="PF00881"/>
    </source>
</evidence>
<evidence type="ECO:0000313" key="4">
    <source>
        <dbReference type="EMBL" id="MCP9611768.1"/>
    </source>
</evidence>
<proteinExistence type="inferred from homology"/>
<name>A0ABT1MJ91_9BACT</name>